<evidence type="ECO:0000256" key="1">
    <source>
        <dbReference type="SAM" id="SignalP"/>
    </source>
</evidence>
<proteinExistence type="evidence at protein level"/>
<accession>E9RIY7</accession>
<organism evidence="2">
    <name type="scientific">Bacillus subtilis subsp. natto</name>
    <dbReference type="NCBI Taxonomy" id="86029"/>
    <lineage>
        <taxon>Bacteria</taxon>
        <taxon>Bacillati</taxon>
        <taxon>Bacillota</taxon>
        <taxon>Bacilli</taxon>
        <taxon>Bacillales</taxon>
        <taxon>Bacillaceae</taxon>
        <taxon>Bacillus</taxon>
    </lineage>
</organism>
<dbReference type="AlphaFoldDB" id="E9RIY7"/>
<dbReference type="SMR" id="E9RIY7"/>
<keyword evidence="1" id="KW-0732">Signal</keyword>
<name>E9RIY7_BACNA</name>
<dbReference type="PDB" id="6T46">
    <property type="method" value="X-ray"/>
    <property type="resolution" value="2.45 A"/>
    <property type="chains" value="B/D/F/H=1-44"/>
</dbReference>
<reference evidence="2" key="2">
    <citation type="submission" date="2011-02" db="EMBL/GenBank/DDBJ databases">
        <title>Host Range of a conjugational plasmid pLS20 originated from Bacillus subtilis (natto).</title>
        <authorList>
            <person name="Itaya M."/>
        </authorList>
    </citation>
    <scope>NUCLEOTIDE SEQUENCE</scope>
    <source>
        <strain evidence="2">IFO 3335</strain>
        <plasmid evidence="2">pLS20</plasmid>
    </source>
</reference>
<feature type="signal peptide" evidence="1">
    <location>
        <begin position="1"/>
        <end position="22"/>
    </location>
</feature>
<reference evidence="2" key="1">
    <citation type="journal article" date="2006" name="Biosci. Biotechnol. Biochem.">
        <title>Conjugational transfer kinetics of pLS20 between Bacillus subtilis in liquid medium.</title>
        <authorList>
            <person name="Itaya M."/>
            <person name="Sakaya N."/>
            <person name="Matsunaga S."/>
            <person name="Fujita K."/>
            <person name="Kaneko S."/>
        </authorList>
    </citation>
    <scope>NUCLEOTIDE SEQUENCE</scope>
    <source>
        <strain evidence="2">IFO 3335</strain>
        <plasmid evidence="2">pLS20</plasmid>
    </source>
</reference>
<sequence>MKKINGWIVVALLAVTTVGAAAAIQYTNNADSPGQFQVAQKGMY</sequence>
<keyword evidence="2" id="KW-0614">Plasmid</keyword>
<protein>
    <recommendedName>
        <fullName evidence="4">Phr family secreted Rap phosphatase inhibitor</fullName>
    </recommendedName>
</protein>
<reference evidence="3" key="3">
    <citation type="journal article" date="2020" name="Nucleic Acids Res.">
        <title>Inactivation of the dimeric RappLS20 anti-repressor of the conjugation operon is mediated by peptide-induced tetramerization.</title>
        <authorList>
            <person name="Crespo I."/>
            <person name="Bernardo N."/>
            <person name="Miguel-Arribas A."/>
            <person name="Singh P.K."/>
            <person name="Luque-Ortega J.R."/>
            <person name="Alfonso C."/>
            <person name="Malfois M."/>
            <person name="Meijer W.J.J."/>
            <person name="Boer D.R."/>
        </authorList>
    </citation>
    <scope>X-RAY CRYSTALLOGRAPHY (2.45 ANGSTROMS)</scope>
</reference>
<evidence type="ECO:0007829" key="3">
    <source>
        <dbReference type="PDB" id="6T46"/>
    </source>
</evidence>
<dbReference type="EMBL" id="AB615352">
    <property type="protein sequence ID" value="BAJ76902.1"/>
    <property type="molecule type" value="Genomic_DNA"/>
</dbReference>
<evidence type="ECO:0000313" key="2">
    <source>
        <dbReference type="EMBL" id="BAJ76902.1"/>
    </source>
</evidence>
<feature type="chain" id="PRO_5039469781" description="Phr family secreted Rap phosphatase inhibitor" evidence="1">
    <location>
        <begin position="23"/>
        <end position="44"/>
    </location>
</feature>
<keyword evidence="3" id="KW-0002">3D-structure</keyword>
<evidence type="ECO:0008006" key="4">
    <source>
        <dbReference type="Google" id="ProtNLM"/>
    </source>
</evidence>
<geneLocation type="plasmid" evidence="2">
    <name>pLS20</name>
</geneLocation>
<dbReference type="RefSeq" id="WP_013603186.1">
    <property type="nucleotide sequence ID" value="NC_015148.1"/>
</dbReference>